<evidence type="ECO:0000313" key="3">
    <source>
        <dbReference type="Proteomes" id="UP001182556"/>
    </source>
</evidence>
<evidence type="ECO:0000256" key="1">
    <source>
        <dbReference type="SAM" id="MobiDB-lite"/>
    </source>
</evidence>
<name>A0AAD9FS16_PAPLA</name>
<dbReference type="Proteomes" id="UP001182556">
    <property type="component" value="Unassembled WGS sequence"/>
</dbReference>
<sequence>MQSTPVHLCTSPVTPHGSDRDALMRCFLSFAVCWLGDPDGNGSDATDGATVERIARMVVDRDGRRRLLDVTIRGEVEFPPLIHLSLPLLVRTNLELTRLEACALSEGREGEEQDGMTVERRRGSSCRRDPQIQIHLDDFYKSRRRFYKSSTRVRSVTNAIPIESPRYVPPAPPLGRCQSTHRTGASPWRRCMTRGEGGETG</sequence>
<comment type="caution">
    <text evidence="2">The sequence shown here is derived from an EMBL/GenBank/DDBJ whole genome shotgun (WGS) entry which is preliminary data.</text>
</comment>
<reference evidence="2" key="1">
    <citation type="submission" date="2023-02" db="EMBL/GenBank/DDBJ databases">
        <title>Identification and recombinant expression of a fungal hydrolase from Papiliotrema laurentii that hydrolyzes apple cutin and clears colloidal polyester polyurethane.</title>
        <authorList>
            <consortium name="DOE Joint Genome Institute"/>
            <person name="Roman V.A."/>
            <person name="Bojanowski C."/>
            <person name="Crable B.R."/>
            <person name="Wagner D.N."/>
            <person name="Hung C.S."/>
            <person name="Nadeau L.J."/>
            <person name="Schratz L."/>
            <person name="Haridas S."/>
            <person name="Pangilinan J."/>
            <person name="Lipzen A."/>
            <person name="Na H."/>
            <person name="Yan M."/>
            <person name="Ng V."/>
            <person name="Grigoriev I.V."/>
            <person name="Spatafora J.W."/>
            <person name="Barlow D."/>
            <person name="Biffinger J."/>
            <person name="Kelley-Loughnane N."/>
            <person name="Varaljay V.A."/>
            <person name="Crookes-Goodson W.J."/>
        </authorList>
    </citation>
    <scope>NUCLEOTIDE SEQUENCE</scope>
    <source>
        <strain evidence="2">5307AH</strain>
    </source>
</reference>
<dbReference type="EMBL" id="JAODAN010000004">
    <property type="protein sequence ID" value="KAK1925129.1"/>
    <property type="molecule type" value="Genomic_DNA"/>
</dbReference>
<evidence type="ECO:0000313" key="2">
    <source>
        <dbReference type="EMBL" id="KAK1925129.1"/>
    </source>
</evidence>
<gene>
    <name evidence="2" type="ORF">DB88DRAFT_472409</name>
</gene>
<organism evidence="2 3">
    <name type="scientific">Papiliotrema laurentii</name>
    <name type="common">Cryptococcus laurentii</name>
    <dbReference type="NCBI Taxonomy" id="5418"/>
    <lineage>
        <taxon>Eukaryota</taxon>
        <taxon>Fungi</taxon>
        <taxon>Dikarya</taxon>
        <taxon>Basidiomycota</taxon>
        <taxon>Agaricomycotina</taxon>
        <taxon>Tremellomycetes</taxon>
        <taxon>Tremellales</taxon>
        <taxon>Rhynchogastremaceae</taxon>
        <taxon>Papiliotrema</taxon>
    </lineage>
</organism>
<feature type="region of interest" description="Disordered" evidence="1">
    <location>
        <begin position="171"/>
        <end position="201"/>
    </location>
</feature>
<accession>A0AAD9FS16</accession>
<protein>
    <submittedName>
        <fullName evidence="2">Uncharacterized protein</fullName>
    </submittedName>
</protein>
<dbReference type="AlphaFoldDB" id="A0AAD9FS16"/>
<proteinExistence type="predicted"/>
<keyword evidence="3" id="KW-1185">Reference proteome</keyword>